<dbReference type="Gene3D" id="3.90.1200.10">
    <property type="match status" value="1"/>
</dbReference>
<protein>
    <recommendedName>
        <fullName evidence="1">Aminoglycoside phosphotransferase domain-containing protein</fullName>
    </recommendedName>
</protein>
<dbReference type="InterPro" id="IPR011009">
    <property type="entry name" value="Kinase-like_dom_sf"/>
</dbReference>
<dbReference type="GO" id="GO:0004305">
    <property type="term" value="F:ethanolamine kinase activity"/>
    <property type="evidence" value="ECO:0007669"/>
    <property type="project" value="TreeGrafter"/>
</dbReference>
<accession>A0A918XCP4</accession>
<dbReference type="CDD" id="cd05151">
    <property type="entry name" value="ChoK-like"/>
    <property type="match status" value="1"/>
</dbReference>
<dbReference type="Gene3D" id="3.30.200.20">
    <property type="entry name" value="Phosphorylase Kinase, domain 1"/>
    <property type="match status" value="1"/>
</dbReference>
<comment type="caution">
    <text evidence="2">The sequence shown here is derived from an EMBL/GenBank/DDBJ whole genome shotgun (WGS) entry which is preliminary data.</text>
</comment>
<dbReference type="PANTHER" id="PTHR22603:SF66">
    <property type="entry name" value="ETHANOLAMINE KINASE"/>
    <property type="match status" value="1"/>
</dbReference>
<sequence length="297" mass="33736">MAKTLSPSERLSLENALQRFARWQTVTPLQEAPTALSVFQSGLSNTSVLVEDKELRRYVVRIGNASDNANAWDTPSPINRRAEHQALLAAAQQGIAPTPRFVDVHSQILVCDYLEPTPVNDFDVKGTAALLRQIHALPPLNHQLDLAHHFRGYMQRIQGTDENGLLAVRDSLQRYPETLRRLDAFNEPSVLCHNDLLPANRMLTAGQWYALDWEYCTMGNRWFDIAVVLWGEQAPTDYWPEFAGDYLQDKPTDAQLEQLRLCYALYGLLEWLWCATNPAADMTTDIERVLAAFEHCE</sequence>
<organism evidence="2 3">
    <name type="scientific">Parahalioglobus pacificus</name>
    <dbReference type="NCBI Taxonomy" id="930806"/>
    <lineage>
        <taxon>Bacteria</taxon>
        <taxon>Pseudomonadati</taxon>
        <taxon>Pseudomonadota</taxon>
        <taxon>Gammaproteobacteria</taxon>
        <taxon>Cellvibrionales</taxon>
        <taxon>Halieaceae</taxon>
        <taxon>Parahalioglobus</taxon>
    </lineage>
</organism>
<dbReference type="InterPro" id="IPR002575">
    <property type="entry name" value="Aminoglycoside_PTrfase"/>
</dbReference>
<feature type="domain" description="Aminoglycoside phosphotransferase" evidence="1">
    <location>
        <begin position="37"/>
        <end position="250"/>
    </location>
</feature>
<dbReference type="PANTHER" id="PTHR22603">
    <property type="entry name" value="CHOLINE/ETHANOALAMINE KINASE"/>
    <property type="match status" value="1"/>
</dbReference>
<reference evidence="2" key="2">
    <citation type="submission" date="2020-09" db="EMBL/GenBank/DDBJ databases">
        <authorList>
            <person name="Sun Q."/>
            <person name="Kim S."/>
        </authorList>
    </citation>
    <scope>NUCLEOTIDE SEQUENCE</scope>
    <source>
        <strain evidence="2">KCTC 23430</strain>
    </source>
</reference>
<reference evidence="2" key="1">
    <citation type="journal article" date="2014" name="Int. J. Syst. Evol. Microbiol.">
        <title>Complete genome sequence of Corynebacterium casei LMG S-19264T (=DSM 44701T), isolated from a smear-ripened cheese.</title>
        <authorList>
            <consortium name="US DOE Joint Genome Institute (JGI-PGF)"/>
            <person name="Walter F."/>
            <person name="Albersmeier A."/>
            <person name="Kalinowski J."/>
            <person name="Ruckert C."/>
        </authorList>
    </citation>
    <scope>NUCLEOTIDE SEQUENCE</scope>
    <source>
        <strain evidence="2">KCTC 23430</strain>
    </source>
</reference>
<dbReference type="Pfam" id="PF01636">
    <property type="entry name" value="APH"/>
    <property type="match status" value="1"/>
</dbReference>
<gene>
    <name evidence="2" type="ORF">GCM10007053_02710</name>
</gene>
<keyword evidence="3" id="KW-1185">Reference proteome</keyword>
<dbReference type="RefSeq" id="WP_189474440.1">
    <property type="nucleotide sequence ID" value="NZ_BMYM01000001.1"/>
</dbReference>
<name>A0A918XCP4_9GAMM</name>
<dbReference type="GO" id="GO:0006646">
    <property type="term" value="P:phosphatidylethanolamine biosynthetic process"/>
    <property type="evidence" value="ECO:0007669"/>
    <property type="project" value="TreeGrafter"/>
</dbReference>
<evidence type="ECO:0000259" key="1">
    <source>
        <dbReference type="Pfam" id="PF01636"/>
    </source>
</evidence>
<evidence type="ECO:0000313" key="2">
    <source>
        <dbReference type="EMBL" id="GHD26132.1"/>
    </source>
</evidence>
<dbReference type="GO" id="GO:0005737">
    <property type="term" value="C:cytoplasm"/>
    <property type="evidence" value="ECO:0007669"/>
    <property type="project" value="TreeGrafter"/>
</dbReference>
<dbReference type="SUPFAM" id="SSF56112">
    <property type="entry name" value="Protein kinase-like (PK-like)"/>
    <property type="match status" value="1"/>
</dbReference>
<proteinExistence type="predicted"/>
<dbReference type="Proteomes" id="UP000644693">
    <property type="component" value="Unassembled WGS sequence"/>
</dbReference>
<dbReference type="AlphaFoldDB" id="A0A918XCP4"/>
<evidence type="ECO:0000313" key="3">
    <source>
        <dbReference type="Proteomes" id="UP000644693"/>
    </source>
</evidence>
<dbReference type="EMBL" id="BMYM01000001">
    <property type="protein sequence ID" value="GHD26132.1"/>
    <property type="molecule type" value="Genomic_DNA"/>
</dbReference>